<name>A0A951PD82_9CYAN</name>
<dbReference type="SUPFAM" id="SSF52540">
    <property type="entry name" value="P-loop containing nucleoside triphosphate hydrolases"/>
    <property type="match status" value="1"/>
</dbReference>
<keyword evidence="1" id="KW-0547">Nucleotide-binding</keyword>
<evidence type="ECO:0000256" key="2">
    <source>
        <dbReference type="ARBA" id="ARBA00022840"/>
    </source>
</evidence>
<gene>
    <name evidence="3" type="ORF">KME07_18490</name>
</gene>
<dbReference type="AlphaFoldDB" id="A0A951PD82"/>
<dbReference type="Proteomes" id="UP000707356">
    <property type="component" value="Unassembled WGS sequence"/>
</dbReference>
<dbReference type="InterPro" id="IPR050678">
    <property type="entry name" value="DNA_Partitioning_ATPase"/>
</dbReference>
<evidence type="ECO:0000313" key="4">
    <source>
        <dbReference type="Proteomes" id="UP000707356"/>
    </source>
</evidence>
<evidence type="ECO:0000313" key="3">
    <source>
        <dbReference type="EMBL" id="MBW4467419.1"/>
    </source>
</evidence>
<sequence length="258" mass="28280">MSKIISIHSFRGGTGKSNLTANLAVAVASYGKRVGIVDTDIQSPGIHVIFGLDEDSFIYSLNDYLWERCGIEKTAYEVTQNLKAADGESVSLSGTVYLVPSSIKAGEIAKILREGFDVGLLNDGFQNLIAQLDLDYLFIDTHPGLNEETLLSIAVSDAAVIILRPDRQDFLGTAVTLEVAQRLDVPNLMLVVNKVPQSFEPAAVIEQVESRYGVTVAGLFQENEEMLQLASSGIFWLHHPEHPFSQEVHKVAQHLVRC</sequence>
<protein>
    <submittedName>
        <fullName evidence="3">MinD/ParA family protein</fullName>
    </submittedName>
</protein>
<evidence type="ECO:0000256" key="1">
    <source>
        <dbReference type="ARBA" id="ARBA00022741"/>
    </source>
</evidence>
<dbReference type="Pfam" id="PF10609">
    <property type="entry name" value="ParA"/>
    <property type="match status" value="1"/>
</dbReference>
<dbReference type="PANTHER" id="PTHR13696:SF52">
    <property type="entry name" value="PARA FAMILY PROTEIN CT_582"/>
    <property type="match status" value="1"/>
</dbReference>
<dbReference type="Gene3D" id="3.40.50.300">
    <property type="entry name" value="P-loop containing nucleotide triphosphate hydrolases"/>
    <property type="match status" value="1"/>
</dbReference>
<dbReference type="GO" id="GO:0005524">
    <property type="term" value="F:ATP binding"/>
    <property type="evidence" value="ECO:0007669"/>
    <property type="project" value="UniProtKB-KW"/>
</dbReference>
<accession>A0A951PD82</accession>
<dbReference type="PANTHER" id="PTHR13696">
    <property type="entry name" value="P-LOOP CONTAINING NUCLEOSIDE TRIPHOSPHATE HYDROLASE"/>
    <property type="match status" value="1"/>
</dbReference>
<dbReference type="InterPro" id="IPR027417">
    <property type="entry name" value="P-loop_NTPase"/>
</dbReference>
<organism evidence="3 4">
    <name type="scientific">Pegethrix bostrychoides GSE-TBD4-15B</name>
    <dbReference type="NCBI Taxonomy" id="2839662"/>
    <lineage>
        <taxon>Bacteria</taxon>
        <taxon>Bacillati</taxon>
        <taxon>Cyanobacteriota</taxon>
        <taxon>Cyanophyceae</taxon>
        <taxon>Oculatellales</taxon>
        <taxon>Oculatellaceae</taxon>
        <taxon>Pegethrix</taxon>
    </lineage>
</organism>
<reference evidence="3" key="2">
    <citation type="journal article" date="2022" name="Microbiol. Resour. Announc.">
        <title>Metagenome Sequencing to Explore Phylogenomics of Terrestrial Cyanobacteria.</title>
        <authorList>
            <person name="Ward R.D."/>
            <person name="Stajich J.E."/>
            <person name="Johansen J.R."/>
            <person name="Huntemann M."/>
            <person name="Clum A."/>
            <person name="Foster B."/>
            <person name="Foster B."/>
            <person name="Roux S."/>
            <person name="Palaniappan K."/>
            <person name="Varghese N."/>
            <person name="Mukherjee S."/>
            <person name="Reddy T.B.K."/>
            <person name="Daum C."/>
            <person name="Copeland A."/>
            <person name="Chen I.A."/>
            <person name="Ivanova N.N."/>
            <person name="Kyrpides N.C."/>
            <person name="Shapiro N."/>
            <person name="Eloe-Fadrosh E.A."/>
            <person name="Pietrasiak N."/>
        </authorList>
    </citation>
    <scope>NUCLEOTIDE SEQUENCE</scope>
    <source>
        <strain evidence="3">GSE-TBD4-15B</strain>
    </source>
</reference>
<dbReference type="EMBL" id="JAHHHV010000076">
    <property type="protein sequence ID" value="MBW4467419.1"/>
    <property type="molecule type" value="Genomic_DNA"/>
</dbReference>
<dbReference type="InterPro" id="IPR033756">
    <property type="entry name" value="YlxH/NBP35"/>
</dbReference>
<comment type="caution">
    <text evidence="3">The sequence shown here is derived from an EMBL/GenBank/DDBJ whole genome shotgun (WGS) entry which is preliminary data.</text>
</comment>
<keyword evidence="2" id="KW-0067">ATP-binding</keyword>
<proteinExistence type="predicted"/>
<reference evidence="3" key="1">
    <citation type="submission" date="2021-05" db="EMBL/GenBank/DDBJ databases">
        <authorList>
            <person name="Pietrasiak N."/>
            <person name="Ward R."/>
            <person name="Stajich J.E."/>
            <person name="Kurbessoian T."/>
        </authorList>
    </citation>
    <scope>NUCLEOTIDE SEQUENCE</scope>
    <source>
        <strain evidence="3">GSE-TBD4-15B</strain>
    </source>
</reference>